<name>A0ABQ1E9A2_9CLOT</name>
<dbReference type="Gene3D" id="2.160.10.10">
    <property type="entry name" value="Hexapeptide repeat proteins"/>
    <property type="match status" value="1"/>
</dbReference>
<accession>A0ABQ1E9A2</accession>
<dbReference type="SUPFAM" id="SSF51161">
    <property type="entry name" value="Trimeric LpxA-like enzymes"/>
    <property type="match status" value="1"/>
</dbReference>
<keyword evidence="4" id="KW-0677">Repeat</keyword>
<dbReference type="InterPro" id="IPR045304">
    <property type="entry name" value="LbH_SAT"/>
</dbReference>
<reference evidence="7 8" key="1">
    <citation type="journal article" date="2021" name="Int. J. Syst. Evol. Microbiol.">
        <title>Clostridium zeae sp. nov., isolated from corn silage.</title>
        <authorList>
            <person name="Kobayashi H."/>
            <person name="Tanizawa Y."/>
            <person name="Yagura M."/>
            <person name="Sakamoto M."/>
            <person name="Ohkuma M."/>
            <person name="Tohno M."/>
        </authorList>
    </citation>
    <scope>NUCLEOTIDE SEQUENCE [LARGE SCALE GENOMIC DNA]</scope>
    <source>
        <strain evidence="7 8">CSC2</strain>
    </source>
</reference>
<keyword evidence="3 6" id="KW-0808">Transferase</keyword>
<dbReference type="Pfam" id="PF00132">
    <property type="entry name" value="Hexapep"/>
    <property type="match status" value="1"/>
</dbReference>
<evidence type="ECO:0000313" key="7">
    <source>
        <dbReference type="EMBL" id="GFZ31230.1"/>
    </source>
</evidence>
<evidence type="ECO:0000256" key="3">
    <source>
        <dbReference type="ARBA" id="ARBA00022679"/>
    </source>
</evidence>
<dbReference type="InterPro" id="IPR018357">
    <property type="entry name" value="Hexapep_transf_CS"/>
</dbReference>
<evidence type="ECO:0000256" key="6">
    <source>
        <dbReference type="PIRNR" id="PIRNR000441"/>
    </source>
</evidence>
<sequence>MVELLKSDYSACLRRKIPFFLLLIYRIGNSVVYSKIPKPIKKLVILILKVIQKIFSDILFHTELPFGAKIGKGLRINHPYGIILSEFAKIGDNCTIFHQVTIGMNEGNRKINDGVPQIGNNVYIGCGAKIIGGITIGDNVKIGANAVVTKNIPSNCTVVGNPAIIIDKCKENSVSELKVYSI</sequence>
<evidence type="ECO:0000256" key="5">
    <source>
        <dbReference type="ARBA" id="ARBA00023315"/>
    </source>
</evidence>
<evidence type="ECO:0000313" key="8">
    <source>
        <dbReference type="Proteomes" id="UP000663802"/>
    </source>
</evidence>
<keyword evidence="5 6" id="KW-0012">Acyltransferase</keyword>
<proteinExistence type="inferred from homology"/>
<dbReference type="PROSITE" id="PS00101">
    <property type="entry name" value="HEXAPEP_TRANSFERASES"/>
    <property type="match status" value="1"/>
</dbReference>
<dbReference type="InterPro" id="IPR001451">
    <property type="entry name" value="Hexapep"/>
</dbReference>
<keyword evidence="8" id="KW-1185">Reference proteome</keyword>
<comment type="similarity">
    <text evidence="1 6">Belongs to the transferase hexapeptide repeat family.</text>
</comment>
<dbReference type="InterPro" id="IPR005881">
    <property type="entry name" value="Ser_O-AcTrfase"/>
</dbReference>
<dbReference type="EMBL" id="BMBA01000001">
    <property type="protein sequence ID" value="GFZ31230.1"/>
    <property type="molecule type" value="Genomic_DNA"/>
</dbReference>
<dbReference type="CDD" id="cd03354">
    <property type="entry name" value="LbH_SAT"/>
    <property type="match status" value="1"/>
</dbReference>
<organism evidence="7 8">
    <name type="scientific">Clostridium zeae</name>
    <dbReference type="NCBI Taxonomy" id="2759022"/>
    <lineage>
        <taxon>Bacteria</taxon>
        <taxon>Bacillati</taxon>
        <taxon>Bacillota</taxon>
        <taxon>Clostridia</taxon>
        <taxon>Eubacteriales</taxon>
        <taxon>Clostridiaceae</taxon>
        <taxon>Clostridium</taxon>
    </lineage>
</organism>
<dbReference type="PANTHER" id="PTHR42811">
    <property type="entry name" value="SERINE ACETYLTRANSFERASE"/>
    <property type="match status" value="1"/>
</dbReference>
<dbReference type="PIRSF" id="PIRSF000441">
    <property type="entry name" value="CysE"/>
    <property type="match status" value="1"/>
</dbReference>
<evidence type="ECO:0000256" key="4">
    <source>
        <dbReference type="ARBA" id="ARBA00022737"/>
    </source>
</evidence>
<protein>
    <recommendedName>
        <fullName evidence="2 6">Serine acetyltransferase</fullName>
        <ecNumber evidence="6">2.3.1.30</ecNumber>
    </recommendedName>
</protein>
<dbReference type="RefSeq" id="WP_206869368.1">
    <property type="nucleotide sequence ID" value="NZ_BMBA01000001.1"/>
</dbReference>
<dbReference type="EC" id="2.3.1.30" evidence="6"/>
<comment type="catalytic activity">
    <reaction evidence="6">
        <text>L-serine + acetyl-CoA = O-acetyl-L-serine + CoA</text>
        <dbReference type="Rhea" id="RHEA:24560"/>
        <dbReference type="ChEBI" id="CHEBI:33384"/>
        <dbReference type="ChEBI" id="CHEBI:57287"/>
        <dbReference type="ChEBI" id="CHEBI:57288"/>
        <dbReference type="ChEBI" id="CHEBI:58340"/>
        <dbReference type="EC" id="2.3.1.30"/>
    </reaction>
</comment>
<evidence type="ECO:0000256" key="1">
    <source>
        <dbReference type="ARBA" id="ARBA00007274"/>
    </source>
</evidence>
<dbReference type="Proteomes" id="UP000663802">
    <property type="component" value="Unassembled WGS sequence"/>
</dbReference>
<gene>
    <name evidence="7" type="ORF">CSC2_17560</name>
</gene>
<comment type="caution">
    <text evidence="7">The sequence shown here is derived from an EMBL/GenBank/DDBJ whole genome shotgun (WGS) entry which is preliminary data.</text>
</comment>
<dbReference type="InterPro" id="IPR011004">
    <property type="entry name" value="Trimer_LpxA-like_sf"/>
</dbReference>
<evidence type="ECO:0000256" key="2">
    <source>
        <dbReference type="ARBA" id="ARBA00018522"/>
    </source>
</evidence>